<dbReference type="EMBL" id="FO082060">
    <property type="protein sequence ID" value="CCE24400.1"/>
    <property type="molecule type" value="Genomic_DNA"/>
</dbReference>
<dbReference type="Proteomes" id="UP000008315">
    <property type="component" value="Chromosome"/>
</dbReference>
<keyword evidence="1" id="KW-1133">Transmembrane helix</keyword>
<evidence type="ECO:0000313" key="2">
    <source>
        <dbReference type="EMBL" id="CCE24400.1"/>
    </source>
</evidence>
<accession>G4SYV3</accession>
<feature type="transmembrane region" description="Helical" evidence="1">
    <location>
        <begin position="77"/>
        <end position="100"/>
    </location>
</feature>
<dbReference type="PATRIC" id="fig|271065.3.peg.2799"/>
<dbReference type="KEGG" id="mah:MEALZ_2726"/>
<keyword evidence="1" id="KW-0812">Transmembrane</keyword>
<protein>
    <submittedName>
        <fullName evidence="2">Uncharacterized protein</fullName>
    </submittedName>
</protein>
<dbReference type="HOGENOM" id="CLU_1487383_0_0_6"/>
<feature type="transmembrane region" description="Helical" evidence="1">
    <location>
        <begin position="37"/>
        <end position="56"/>
    </location>
</feature>
<sequence>MAALILSLGHANRIMTTQITYQVLRLIAIWYGAQQSLLAIATNLVTVEFIGFFIFYSMLKDTNISFFDIVNIVFKNTYILTLVIFPTFITYIATINFFIIKDALINEHTIQTAQLLFIPESDSSFYNFKLVLITSAIAFVSWLLAISLNQKELWIEIKIFLHSLKNRRHKYDKKTSNQRDI</sequence>
<proteinExistence type="predicted"/>
<gene>
    <name evidence="2" type="ordered locus">MEALZ_2726</name>
</gene>
<evidence type="ECO:0000313" key="3">
    <source>
        <dbReference type="Proteomes" id="UP000008315"/>
    </source>
</evidence>
<feature type="transmembrane region" description="Helical" evidence="1">
    <location>
        <begin position="125"/>
        <end position="148"/>
    </location>
</feature>
<keyword evidence="3" id="KW-1185">Reference proteome</keyword>
<reference evidence="3" key="1">
    <citation type="journal article" date="2012" name="J. Bacteriol.">
        <title>Genome sequence of the haloalkaliphilic methanotrophic bacterium Methylomicrobium alcaliphilum 20Z.</title>
        <authorList>
            <person name="Vuilleumier S."/>
            <person name="Khmelenina V.N."/>
            <person name="Bringel F."/>
            <person name="Reshetnikov A.S."/>
            <person name="Lajus A."/>
            <person name="Mangenot S."/>
            <person name="Rouy Z."/>
            <person name="Op den Camp H.J."/>
            <person name="Jetten M.S."/>
            <person name="Dispirito A.A."/>
            <person name="Dunfield P."/>
            <person name="Klotz M.G."/>
            <person name="Semrau J.D."/>
            <person name="Stein L.Y."/>
            <person name="Barbe V."/>
            <person name="Medigue C."/>
            <person name="Trotsenko Y.A."/>
            <person name="Kalyuzhnaya M.G."/>
        </authorList>
    </citation>
    <scope>NUCLEOTIDE SEQUENCE [LARGE SCALE GENOMIC DNA]</scope>
    <source>
        <strain evidence="3">DSM 19304 / NCIMB 14124 / VKM B-2133 / 20Z</strain>
    </source>
</reference>
<evidence type="ECO:0000256" key="1">
    <source>
        <dbReference type="SAM" id="Phobius"/>
    </source>
</evidence>
<dbReference type="AlphaFoldDB" id="G4SYV3"/>
<keyword evidence="1" id="KW-0472">Membrane</keyword>
<name>G4SYV3_META2</name>
<organism evidence="2 3">
    <name type="scientific">Methylotuvimicrobium alcaliphilum (strain DSM 19304 / NCIMB 14124 / VKM B-2133 / 20Z)</name>
    <name type="common">Methylomicrobium alcaliphilum</name>
    <dbReference type="NCBI Taxonomy" id="1091494"/>
    <lineage>
        <taxon>Bacteria</taxon>
        <taxon>Pseudomonadati</taxon>
        <taxon>Pseudomonadota</taxon>
        <taxon>Gammaproteobacteria</taxon>
        <taxon>Methylococcales</taxon>
        <taxon>Methylococcaceae</taxon>
        <taxon>Methylotuvimicrobium</taxon>
    </lineage>
</organism>